<sequence length="125" mass="13778">MVACTSRGTVAYSHFFMRLTLAMAPHASRWNPPVRIAFHTGFLSPTHGSRVFGTEHDAAKQIRQGSALLRVQFAKQPLRGRDFRLLFGARVLSSCLGTAAVPGVRRLAMPTRQPTPRLDAPEPAR</sequence>
<proteinExistence type="predicted"/>
<name>A0ABP8CHP5_9ACTN</name>
<organism evidence="1 2">
    <name type="scientific">Actinomadura meridiana</name>
    <dbReference type="NCBI Taxonomy" id="559626"/>
    <lineage>
        <taxon>Bacteria</taxon>
        <taxon>Bacillati</taxon>
        <taxon>Actinomycetota</taxon>
        <taxon>Actinomycetes</taxon>
        <taxon>Streptosporangiales</taxon>
        <taxon>Thermomonosporaceae</taxon>
        <taxon>Actinomadura</taxon>
    </lineage>
</organism>
<evidence type="ECO:0000313" key="1">
    <source>
        <dbReference type="EMBL" id="GAA4239384.1"/>
    </source>
</evidence>
<keyword evidence="2" id="KW-1185">Reference proteome</keyword>
<reference evidence="2" key="1">
    <citation type="journal article" date="2019" name="Int. J. Syst. Evol. Microbiol.">
        <title>The Global Catalogue of Microorganisms (GCM) 10K type strain sequencing project: providing services to taxonomists for standard genome sequencing and annotation.</title>
        <authorList>
            <consortium name="The Broad Institute Genomics Platform"/>
            <consortium name="The Broad Institute Genome Sequencing Center for Infectious Disease"/>
            <person name="Wu L."/>
            <person name="Ma J."/>
        </authorList>
    </citation>
    <scope>NUCLEOTIDE SEQUENCE [LARGE SCALE GENOMIC DNA]</scope>
    <source>
        <strain evidence="2">JCM 17440</strain>
    </source>
</reference>
<dbReference type="Proteomes" id="UP001501710">
    <property type="component" value="Unassembled WGS sequence"/>
</dbReference>
<dbReference type="EMBL" id="BAABAS010000020">
    <property type="protein sequence ID" value="GAA4239384.1"/>
    <property type="molecule type" value="Genomic_DNA"/>
</dbReference>
<comment type="caution">
    <text evidence="1">The sequence shown here is derived from an EMBL/GenBank/DDBJ whole genome shotgun (WGS) entry which is preliminary data.</text>
</comment>
<accession>A0ABP8CHP5</accession>
<gene>
    <name evidence="1" type="ORF">GCM10022254_59270</name>
</gene>
<evidence type="ECO:0000313" key="2">
    <source>
        <dbReference type="Proteomes" id="UP001501710"/>
    </source>
</evidence>
<protein>
    <submittedName>
        <fullName evidence="1">Uncharacterized protein</fullName>
    </submittedName>
</protein>